<dbReference type="GeneID" id="98642527"/>
<dbReference type="AlphaFoldDB" id="M7MGJ8"/>
<dbReference type="PATRIC" id="fig|1137281.3.peg.2712"/>
<name>M7MGJ8_9FLAO</name>
<gene>
    <name evidence="2" type="ORF">D778_01355</name>
</gene>
<feature type="chain" id="PRO_5004081381" description="Adhesin domain-containing protein" evidence="1">
    <location>
        <begin position="23"/>
        <end position="365"/>
    </location>
</feature>
<dbReference type="EMBL" id="ANLA01000024">
    <property type="protein sequence ID" value="EMQ93945.1"/>
    <property type="molecule type" value="Genomic_DNA"/>
</dbReference>
<comment type="caution">
    <text evidence="2">The sequence shown here is derived from an EMBL/GenBank/DDBJ whole genome shotgun (WGS) entry which is preliminary data.</text>
</comment>
<reference evidence="2 3" key="1">
    <citation type="submission" date="2012-12" db="EMBL/GenBank/DDBJ databases">
        <title>Genome assembly of Formosa sp. AK20.</title>
        <authorList>
            <person name="Kumar R."/>
            <person name="Khatri I."/>
            <person name="Vaidya B."/>
            <person name="Subramanian S."/>
            <person name="Pinnaka A."/>
        </authorList>
    </citation>
    <scope>NUCLEOTIDE SEQUENCE [LARGE SCALE GENOMIC DNA]</scope>
    <source>
        <strain evidence="2 3">AK20</strain>
    </source>
</reference>
<organism evidence="2 3">
    <name type="scientific">Xanthomarina gelatinilytica</name>
    <dbReference type="NCBI Taxonomy" id="1137281"/>
    <lineage>
        <taxon>Bacteria</taxon>
        <taxon>Pseudomonadati</taxon>
        <taxon>Bacteroidota</taxon>
        <taxon>Flavobacteriia</taxon>
        <taxon>Flavobacteriales</taxon>
        <taxon>Flavobacteriaceae</taxon>
        <taxon>Xanthomarina</taxon>
    </lineage>
</organism>
<keyword evidence="1" id="KW-0732">Signal</keyword>
<dbReference type="RefSeq" id="WP_007651622.1">
    <property type="nucleotide sequence ID" value="NZ_ANLA01000024.1"/>
</dbReference>
<proteinExistence type="predicted"/>
<accession>M7MGJ8</accession>
<evidence type="ECO:0008006" key="4">
    <source>
        <dbReference type="Google" id="ProtNLM"/>
    </source>
</evidence>
<evidence type="ECO:0000313" key="2">
    <source>
        <dbReference type="EMBL" id="EMQ93945.1"/>
    </source>
</evidence>
<dbReference type="eggNOG" id="COG3595">
    <property type="taxonomic scope" value="Bacteria"/>
</dbReference>
<feature type="signal peptide" evidence="1">
    <location>
        <begin position="1"/>
        <end position="22"/>
    </location>
</feature>
<evidence type="ECO:0000256" key="1">
    <source>
        <dbReference type="SAM" id="SignalP"/>
    </source>
</evidence>
<dbReference type="Proteomes" id="UP000012024">
    <property type="component" value="Unassembled WGS sequence"/>
</dbReference>
<keyword evidence="3" id="KW-1185">Reference proteome</keyword>
<protein>
    <recommendedName>
        <fullName evidence="4">Adhesin domain-containing protein</fullName>
    </recommendedName>
</protein>
<sequence>MKAIQTYSIILLLLTISFCGYAATETNGISKEKHTKEKIIKKSFNVSANATLKIDNSYGNLDIVTWNENRIEIVVTITTKGNDEEKVQRKLDDITVDFNATNSLVSAKTIFNKTRSNSWWNWNSNNNVNMSINYVVKMPITNAVDLSNDYGNINLGKLEGRAIINCDYGKITTKELMASNNKINFDYTSNCYFEYINSAEINADYSGFTIAKAKNILLNADYTSSILETVENINYECDYGSIKINRANNIVGNGDYLTVVIGDVYKNVNLEADYGSIKIDNITEQAGNVNIESDYTGIKIGHAANYHFNFDIDLEYASLNDSGFEFHKKHEESGGNYYTGYYGSPNSGNMVKIESDYGSVSFYKN</sequence>
<evidence type="ECO:0000313" key="3">
    <source>
        <dbReference type="Proteomes" id="UP000012024"/>
    </source>
</evidence>